<comment type="caution">
    <text evidence="3">The sequence shown here is derived from an EMBL/GenBank/DDBJ whole genome shotgun (WGS) entry which is preliminary data.</text>
</comment>
<keyword evidence="1" id="KW-0472">Membrane</keyword>
<accession>A0A943EH85</accession>
<name>A0A943EH85_9FIRM</name>
<evidence type="ECO:0000256" key="1">
    <source>
        <dbReference type="SAM" id="Phobius"/>
    </source>
</evidence>
<dbReference type="EMBL" id="JAGZCZ010000008">
    <property type="protein sequence ID" value="MBS5520134.1"/>
    <property type="molecule type" value="Genomic_DNA"/>
</dbReference>
<feature type="domain" description="LysM" evidence="2">
    <location>
        <begin position="36"/>
        <end position="86"/>
    </location>
</feature>
<sequence length="91" mass="10454">MKQILKVIVIVTIASITIGGWFTKEERAKPSEYLTFEGVVYTGDSLWSVCEKYAPYEDMQTIIQRVREDNNFKDPGALQPGQKNMIRVKKL</sequence>
<keyword evidence="1" id="KW-1133">Transmembrane helix</keyword>
<reference evidence="3" key="1">
    <citation type="submission" date="2021-02" db="EMBL/GenBank/DDBJ databases">
        <title>Infant gut strain persistence is associated with maternal origin, phylogeny, and functional potential including surface adhesion and iron acquisition.</title>
        <authorList>
            <person name="Lou Y.C."/>
        </authorList>
    </citation>
    <scope>NUCLEOTIDE SEQUENCE</scope>
    <source>
        <strain evidence="3">L3_106_000M1_dasL3_106_000M1_concoct_15</strain>
    </source>
</reference>
<evidence type="ECO:0000313" key="3">
    <source>
        <dbReference type="EMBL" id="MBS5520134.1"/>
    </source>
</evidence>
<keyword evidence="1" id="KW-0812">Transmembrane</keyword>
<gene>
    <name evidence="3" type="ORF">KHX13_07400</name>
</gene>
<dbReference type="Proteomes" id="UP000754226">
    <property type="component" value="Unassembled WGS sequence"/>
</dbReference>
<evidence type="ECO:0000259" key="2">
    <source>
        <dbReference type="PROSITE" id="PS51782"/>
    </source>
</evidence>
<organism evidence="3 4">
    <name type="scientific">Acidaminococcus intestini</name>
    <dbReference type="NCBI Taxonomy" id="187327"/>
    <lineage>
        <taxon>Bacteria</taxon>
        <taxon>Bacillati</taxon>
        <taxon>Bacillota</taxon>
        <taxon>Negativicutes</taxon>
        <taxon>Acidaminococcales</taxon>
        <taxon>Acidaminococcaceae</taxon>
        <taxon>Acidaminococcus</taxon>
    </lineage>
</organism>
<dbReference type="PROSITE" id="PS51782">
    <property type="entry name" value="LYSM"/>
    <property type="match status" value="1"/>
</dbReference>
<dbReference type="Pfam" id="PF01476">
    <property type="entry name" value="LysM"/>
    <property type="match status" value="1"/>
</dbReference>
<dbReference type="InterPro" id="IPR018392">
    <property type="entry name" value="LysM"/>
</dbReference>
<protein>
    <submittedName>
        <fullName evidence="3">LysM peptidoglycan-binding domain-containing protein</fullName>
    </submittedName>
</protein>
<feature type="transmembrane region" description="Helical" evidence="1">
    <location>
        <begin position="7"/>
        <end position="23"/>
    </location>
</feature>
<dbReference type="Gene3D" id="3.10.350.10">
    <property type="entry name" value="LysM domain"/>
    <property type="match status" value="1"/>
</dbReference>
<proteinExistence type="predicted"/>
<dbReference type="CDD" id="cd00118">
    <property type="entry name" value="LysM"/>
    <property type="match status" value="1"/>
</dbReference>
<evidence type="ECO:0000313" key="4">
    <source>
        <dbReference type="Proteomes" id="UP000754226"/>
    </source>
</evidence>
<dbReference type="InterPro" id="IPR036779">
    <property type="entry name" value="LysM_dom_sf"/>
</dbReference>
<dbReference type="AlphaFoldDB" id="A0A943EH85"/>